<organism evidence="1 2">
    <name type="scientific">Xanthomonas cassavae CFBP 4642</name>
    <dbReference type="NCBI Taxonomy" id="1219375"/>
    <lineage>
        <taxon>Bacteria</taxon>
        <taxon>Pseudomonadati</taxon>
        <taxon>Pseudomonadota</taxon>
        <taxon>Gammaproteobacteria</taxon>
        <taxon>Lysobacterales</taxon>
        <taxon>Lysobacteraceae</taxon>
        <taxon>Xanthomonas</taxon>
    </lineage>
</organism>
<sequence>MSPPNIERFAQGHLSTGGDRRSMVVSAINPLGRSFPALAGGIQNHQECSMAATNRLGLGAMGSPMMVKLTLPITSRWLTATSMAWISARKFSATALIHAFTRRQ</sequence>
<gene>
    <name evidence="1" type="ORF">LL965_12140</name>
</gene>
<accession>A0ABS8HFD4</accession>
<comment type="caution">
    <text evidence="1">The sequence shown here is derived from an EMBL/GenBank/DDBJ whole genome shotgun (WGS) entry which is preliminary data.</text>
</comment>
<reference evidence="1 2" key="1">
    <citation type="submission" date="2021-10" db="EMBL/GenBank/DDBJ databases">
        <title>Genome sequencing of Xanthomonas strains from NCPPB.</title>
        <authorList>
            <person name="Hussein R."/>
            <person name="Harrison J."/>
            <person name="Studholme D.J."/>
            <person name="Vicente J."/>
            <person name="Grant M."/>
        </authorList>
    </citation>
    <scope>NUCLEOTIDE SEQUENCE [LARGE SCALE GENOMIC DNA]</scope>
    <source>
        <strain evidence="1 2">NCPPB 101</strain>
    </source>
</reference>
<name>A0ABS8HFD4_9XANT</name>
<evidence type="ECO:0000313" key="2">
    <source>
        <dbReference type="Proteomes" id="UP001199206"/>
    </source>
</evidence>
<proteinExistence type="predicted"/>
<protein>
    <submittedName>
        <fullName evidence="1">Uncharacterized protein</fullName>
    </submittedName>
</protein>
<evidence type="ECO:0000313" key="1">
    <source>
        <dbReference type="EMBL" id="MCC4620798.1"/>
    </source>
</evidence>
<dbReference type="RefSeq" id="WP_152527308.1">
    <property type="nucleotide sequence ID" value="NZ_CAWLZN010000001.1"/>
</dbReference>
<dbReference type="EMBL" id="JAJGQJ010000026">
    <property type="protein sequence ID" value="MCC4620798.1"/>
    <property type="molecule type" value="Genomic_DNA"/>
</dbReference>
<keyword evidence="2" id="KW-1185">Reference proteome</keyword>
<dbReference type="Proteomes" id="UP001199206">
    <property type="component" value="Unassembled WGS sequence"/>
</dbReference>